<dbReference type="InterPro" id="IPR015421">
    <property type="entry name" value="PyrdxlP-dep_Trfase_major"/>
</dbReference>
<evidence type="ECO:0000256" key="5">
    <source>
        <dbReference type="RuleBase" id="RU362118"/>
    </source>
</evidence>
<dbReference type="Gene3D" id="3.40.640.10">
    <property type="entry name" value="Type I PLP-dependent aspartate aminotransferase-like (Major domain)"/>
    <property type="match status" value="1"/>
</dbReference>
<accession>A0AB39X7E5</accession>
<keyword evidence="3 4" id="KW-0663">Pyridoxal phosphate</keyword>
<comment type="similarity">
    <text evidence="2 5">Belongs to the trans-sulfuration enzymes family.</text>
</comment>
<dbReference type="Pfam" id="PF01053">
    <property type="entry name" value="Cys_Met_Meta_PP"/>
    <property type="match status" value="1"/>
</dbReference>
<evidence type="ECO:0000256" key="4">
    <source>
        <dbReference type="PIRSR" id="PIRSR001434-2"/>
    </source>
</evidence>
<dbReference type="RefSeq" id="WP_369743079.1">
    <property type="nucleotide sequence ID" value="NZ_CP165718.1"/>
</dbReference>
<dbReference type="SUPFAM" id="SSF53383">
    <property type="entry name" value="PLP-dependent transferases"/>
    <property type="match status" value="1"/>
</dbReference>
<dbReference type="PROSITE" id="PS00868">
    <property type="entry name" value="CYS_MET_METAB_PP"/>
    <property type="match status" value="1"/>
</dbReference>
<dbReference type="InterPro" id="IPR054542">
    <property type="entry name" value="Cys_met_metab_PP"/>
</dbReference>
<dbReference type="EMBL" id="CP165718">
    <property type="protein sequence ID" value="XDV09779.1"/>
    <property type="molecule type" value="Genomic_DNA"/>
</dbReference>
<dbReference type="AlphaFoldDB" id="A0AB39X7E5"/>
<sequence length="387" mass="41810">MADQKTLKFATRAIHGGQAPEPATGAVMPPIFTSSTYIQESPGVHKGFEYSRSHNPTRFAWERAVANLEGGQHGYAFASGMAATSTIMELLNSGDHVIAMDDLYGGTFRLFDKVRGRSAGLNFSYVDLTDLAAVAAAITSSTKMIWIETPSNPMLKLVDIAAVCKLAKQHNIWVVVDNTFATPFNQRPLELGADVVMHSATKYLNGHSDMVGGIAVVGDNAEIAEQMTFLQNAVGAIAGPFDSYLALRGVKTLALRMQHHNAAALKIAQWLDQHPQVEKVIYPGLPSHPQHQLAKQQMTGFGGMISILLKGDLDKARRFLEAVEIFALAESLGGVESLIEHPAIMTHASIPAENRAKLGILDNFVRISVGIEDVEDLIADLDRALSA</sequence>
<organism evidence="6">
    <name type="scientific">Pseudidiomarina sp. PP-1MA</name>
    <dbReference type="NCBI Taxonomy" id="3237706"/>
    <lineage>
        <taxon>Bacteria</taxon>
        <taxon>Pseudomonadati</taxon>
        <taxon>Pseudomonadota</taxon>
        <taxon>Gammaproteobacteria</taxon>
        <taxon>Alteromonadales</taxon>
        <taxon>Idiomarinaceae</taxon>
        <taxon>Pseudidiomarina</taxon>
    </lineage>
</organism>
<protein>
    <submittedName>
        <fullName evidence="6">Cystathionine gamma-synthase</fullName>
        <ecNumber evidence="6">2.5.1.48</ecNumber>
    </submittedName>
</protein>
<dbReference type="Gene3D" id="3.90.1150.10">
    <property type="entry name" value="Aspartate Aminotransferase, domain 1"/>
    <property type="match status" value="1"/>
</dbReference>
<evidence type="ECO:0000313" key="6">
    <source>
        <dbReference type="EMBL" id="XDV09779.1"/>
    </source>
</evidence>
<evidence type="ECO:0000256" key="3">
    <source>
        <dbReference type="ARBA" id="ARBA00022898"/>
    </source>
</evidence>
<dbReference type="PANTHER" id="PTHR11808:SF15">
    <property type="entry name" value="CYSTATHIONINE GAMMA-LYASE"/>
    <property type="match status" value="1"/>
</dbReference>
<dbReference type="GO" id="GO:0004123">
    <property type="term" value="F:cystathionine gamma-lyase activity"/>
    <property type="evidence" value="ECO:0007669"/>
    <property type="project" value="TreeGrafter"/>
</dbReference>
<reference evidence="6" key="1">
    <citation type="submission" date="2024-07" db="EMBL/GenBank/DDBJ databases">
        <title>Whole genome sequence of bacterial strains from algal surface.</title>
        <authorList>
            <person name="Kumar P."/>
        </authorList>
    </citation>
    <scope>NUCLEOTIDE SEQUENCE</scope>
    <source>
        <strain evidence="6">PP-1MA</strain>
    </source>
</reference>
<dbReference type="NCBIfam" id="NF005871">
    <property type="entry name" value="PRK07811.1"/>
    <property type="match status" value="1"/>
</dbReference>
<dbReference type="GO" id="GO:0005737">
    <property type="term" value="C:cytoplasm"/>
    <property type="evidence" value="ECO:0007669"/>
    <property type="project" value="TreeGrafter"/>
</dbReference>
<dbReference type="InterPro" id="IPR015422">
    <property type="entry name" value="PyrdxlP-dep_Trfase_small"/>
</dbReference>
<feature type="modified residue" description="N6-(pyridoxal phosphate)lysine" evidence="4">
    <location>
        <position position="202"/>
    </location>
</feature>
<dbReference type="FunFam" id="3.90.1150.10:FF:000008">
    <property type="entry name" value="Cystathionine gamma-synthase"/>
    <property type="match status" value="1"/>
</dbReference>
<evidence type="ECO:0000256" key="2">
    <source>
        <dbReference type="ARBA" id="ARBA00009077"/>
    </source>
</evidence>
<comment type="cofactor">
    <cofactor evidence="1 5">
        <name>pyridoxal 5'-phosphate</name>
        <dbReference type="ChEBI" id="CHEBI:597326"/>
    </cofactor>
</comment>
<dbReference type="FunFam" id="3.40.640.10:FF:000009">
    <property type="entry name" value="Cystathionine gamma-synthase homolog"/>
    <property type="match status" value="1"/>
</dbReference>
<dbReference type="InterPro" id="IPR015424">
    <property type="entry name" value="PyrdxlP-dep_Trfase"/>
</dbReference>
<dbReference type="InterPro" id="IPR000277">
    <property type="entry name" value="Cys/Met-Metab_PyrdxlP-dep_enz"/>
</dbReference>
<dbReference type="GO" id="GO:0019343">
    <property type="term" value="P:cysteine biosynthetic process via cystathionine"/>
    <property type="evidence" value="ECO:0007669"/>
    <property type="project" value="TreeGrafter"/>
</dbReference>
<keyword evidence="6" id="KW-0808">Transferase</keyword>
<evidence type="ECO:0000256" key="1">
    <source>
        <dbReference type="ARBA" id="ARBA00001933"/>
    </source>
</evidence>
<dbReference type="GO" id="GO:0003962">
    <property type="term" value="F:cystathionine gamma-synthase activity"/>
    <property type="evidence" value="ECO:0007669"/>
    <property type="project" value="UniProtKB-EC"/>
</dbReference>
<proteinExistence type="inferred from homology"/>
<dbReference type="PANTHER" id="PTHR11808">
    <property type="entry name" value="TRANS-SULFURATION ENZYME FAMILY MEMBER"/>
    <property type="match status" value="1"/>
</dbReference>
<dbReference type="EC" id="2.5.1.48" evidence="6"/>
<dbReference type="PIRSF" id="PIRSF001434">
    <property type="entry name" value="CGS"/>
    <property type="match status" value="1"/>
</dbReference>
<name>A0AB39X7E5_9GAMM</name>
<dbReference type="CDD" id="cd00614">
    <property type="entry name" value="CGS_like"/>
    <property type="match status" value="1"/>
</dbReference>
<dbReference type="GO" id="GO:0030170">
    <property type="term" value="F:pyridoxal phosphate binding"/>
    <property type="evidence" value="ECO:0007669"/>
    <property type="project" value="InterPro"/>
</dbReference>
<gene>
    <name evidence="6" type="ORF">AB8S08_00825</name>
</gene>
<dbReference type="GO" id="GO:0019346">
    <property type="term" value="P:transsulfuration"/>
    <property type="evidence" value="ECO:0007669"/>
    <property type="project" value="InterPro"/>
</dbReference>